<gene>
    <name evidence="2" type="ORF">ACH49L_08530</name>
</gene>
<reference evidence="2 3" key="1">
    <citation type="submission" date="2024-10" db="EMBL/GenBank/DDBJ databases">
        <title>The Natural Products Discovery Center: Release of the First 8490 Sequenced Strains for Exploring Actinobacteria Biosynthetic Diversity.</title>
        <authorList>
            <person name="Kalkreuter E."/>
            <person name="Kautsar S.A."/>
            <person name="Yang D."/>
            <person name="Bader C.D."/>
            <person name="Teijaro C.N."/>
            <person name="Fluegel L."/>
            <person name="Davis C.M."/>
            <person name="Simpson J.R."/>
            <person name="Lauterbach L."/>
            <person name="Steele A.D."/>
            <person name="Gui C."/>
            <person name="Meng S."/>
            <person name="Li G."/>
            <person name="Viehrig K."/>
            <person name="Ye F."/>
            <person name="Su P."/>
            <person name="Kiefer A.F."/>
            <person name="Nichols A."/>
            <person name="Cepeda A.J."/>
            <person name="Yan W."/>
            <person name="Fan B."/>
            <person name="Jiang Y."/>
            <person name="Adhikari A."/>
            <person name="Zheng C.-J."/>
            <person name="Schuster L."/>
            <person name="Cowan T.M."/>
            <person name="Smanski M.J."/>
            <person name="Chevrette M.G."/>
            <person name="De Carvalho L.P.S."/>
            <person name="Shen B."/>
        </authorList>
    </citation>
    <scope>NUCLEOTIDE SEQUENCE [LARGE SCALE GENOMIC DNA]</scope>
    <source>
        <strain evidence="2 3">NPDC020295</strain>
    </source>
</reference>
<proteinExistence type="predicted"/>
<comment type="caution">
    <text evidence="2">The sequence shown here is derived from an EMBL/GenBank/DDBJ whole genome shotgun (WGS) entry which is preliminary data.</text>
</comment>
<dbReference type="Proteomes" id="UP001611397">
    <property type="component" value="Unassembled WGS sequence"/>
</dbReference>
<evidence type="ECO:0000256" key="1">
    <source>
        <dbReference type="SAM" id="MobiDB-lite"/>
    </source>
</evidence>
<protein>
    <submittedName>
        <fullName evidence="2">Uncharacterized protein</fullName>
    </submittedName>
</protein>
<dbReference type="EMBL" id="JBIRWM010000003">
    <property type="protein sequence ID" value="MFI2155727.1"/>
    <property type="molecule type" value="Genomic_DNA"/>
</dbReference>
<name>A0ABW7V2V3_STROI</name>
<organism evidence="2 3">
    <name type="scientific">Streptomyces olivaceoviridis</name>
    <name type="common">Streptomyces corchorusii</name>
    <dbReference type="NCBI Taxonomy" id="1921"/>
    <lineage>
        <taxon>Bacteria</taxon>
        <taxon>Bacillati</taxon>
        <taxon>Actinomycetota</taxon>
        <taxon>Actinomycetes</taxon>
        <taxon>Kitasatosporales</taxon>
        <taxon>Streptomycetaceae</taxon>
        <taxon>Streptomyces</taxon>
    </lineage>
</organism>
<feature type="compositionally biased region" description="Basic and acidic residues" evidence="1">
    <location>
        <begin position="29"/>
        <end position="40"/>
    </location>
</feature>
<feature type="region of interest" description="Disordered" evidence="1">
    <location>
        <begin position="92"/>
        <end position="127"/>
    </location>
</feature>
<sequence>MGITSGAGTSLVACPVDTGGYAGPEAESESFRTDPPPEHLKAGDVCRVGVVADPAVHVTAADHHDPPLDTGWLPRPRLTASVPRRGLSYREFPDESHLTGSGYAIDGERDTVDRLPPGDGPALDVPHRRPAHACECCDRIGSPGR</sequence>
<evidence type="ECO:0000313" key="2">
    <source>
        <dbReference type="EMBL" id="MFI2155727.1"/>
    </source>
</evidence>
<evidence type="ECO:0000313" key="3">
    <source>
        <dbReference type="Proteomes" id="UP001611397"/>
    </source>
</evidence>
<feature type="region of interest" description="Disordered" evidence="1">
    <location>
        <begin position="1"/>
        <end position="40"/>
    </location>
</feature>
<accession>A0ABW7V2V3</accession>
<dbReference type="RefSeq" id="WP_244218236.1">
    <property type="nucleotide sequence ID" value="NZ_JBIRUT010000005.1"/>
</dbReference>
<keyword evidence="3" id="KW-1185">Reference proteome</keyword>